<protein>
    <submittedName>
        <fullName evidence="2">BTB domain-containing protein</fullName>
    </submittedName>
</protein>
<accession>A0AC34F900</accession>
<proteinExistence type="predicted"/>
<organism evidence="1 2">
    <name type="scientific">Panagrolaimus sp. ES5</name>
    <dbReference type="NCBI Taxonomy" id="591445"/>
    <lineage>
        <taxon>Eukaryota</taxon>
        <taxon>Metazoa</taxon>
        <taxon>Ecdysozoa</taxon>
        <taxon>Nematoda</taxon>
        <taxon>Chromadorea</taxon>
        <taxon>Rhabditida</taxon>
        <taxon>Tylenchina</taxon>
        <taxon>Panagrolaimomorpha</taxon>
        <taxon>Panagrolaimoidea</taxon>
        <taxon>Panagrolaimidae</taxon>
        <taxon>Panagrolaimus</taxon>
    </lineage>
</organism>
<evidence type="ECO:0000313" key="1">
    <source>
        <dbReference type="Proteomes" id="UP000887579"/>
    </source>
</evidence>
<reference evidence="2" key="1">
    <citation type="submission" date="2022-11" db="UniProtKB">
        <authorList>
            <consortium name="WormBaseParasite"/>
        </authorList>
    </citation>
    <scope>IDENTIFICATION</scope>
</reference>
<evidence type="ECO:0000313" key="2">
    <source>
        <dbReference type="WBParaSite" id="ES5_v2.g13333.t1"/>
    </source>
</evidence>
<dbReference type="WBParaSite" id="ES5_v2.g13333.t1">
    <property type="protein sequence ID" value="ES5_v2.g13333.t1"/>
    <property type="gene ID" value="ES5_v2.g13333"/>
</dbReference>
<sequence>MDLFQSIIIKSPIAIKWSIPAARLQEVANAGSLKSKSYTVANIPGVQYSLLIVPNRDDDRDREKTWICLHILNTEKKEITANFVLKISSANFLFEHETVYRKTGTLMLKICTTNELFDPEMQYIVDGKITIQLFGTLTIETDQLDKSILEWGDIGGSLGKDLWFEEKKDFVIIVAGKKIIAHKLVLAARSPVFARMFQSGLKEAEENEVHIKEFSYDVVEKAIKFCYHHSLVTYISLEEMIKLLQFLDKYEILQLKTSLEAYLVKSIDDSNVCKLINCSLISNALQLQQKCGEFLQTRLQERAPISDLDLLDKEFALNFLQNSFCNVSD</sequence>
<dbReference type="Proteomes" id="UP000887579">
    <property type="component" value="Unplaced"/>
</dbReference>
<name>A0AC34F900_9BILA</name>